<dbReference type="Proteomes" id="UP000515307">
    <property type="component" value="Chromosome"/>
</dbReference>
<dbReference type="EMBL" id="CP045702">
    <property type="protein sequence ID" value="QNE76863.1"/>
    <property type="molecule type" value="Genomic_DNA"/>
</dbReference>
<sequence>MTAISNDLRTGRALVDSELFDSIAEFTMVHFGYDKEKAERATDQAITFLATVATATVKMVPSDDVDGALHSFILHTADYREFCEKYAGRFLEHNPRPGGGGRVPAEVQATAHAIKAAGFMVMDDLWTVNGENAAQCDSDCGRDYRNV</sequence>
<keyword evidence="2" id="KW-1185">Reference proteome</keyword>
<evidence type="ECO:0000313" key="1">
    <source>
        <dbReference type="EMBL" id="QNE76863.1"/>
    </source>
</evidence>
<proteinExistence type="predicted"/>
<protein>
    <submittedName>
        <fullName evidence="1">Uncharacterized protein</fullName>
    </submittedName>
</protein>
<dbReference type="KEGG" id="sfiy:F0344_21600"/>
<dbReference type="AlphaFoldDB" id="A0A7G7BNE8"/>
<dbReference type="RefSeq" id="WP_185300358.1">
    <property type="nucleotide sequence ID" value="NZ_CP045702.1"/>
</dbReference>
<reference evidence="2" key="1">
    <citation type="submission" date="2019-10" db="EMBL/GenBank/DDBJ databases">
        <title>Antimicrobial potential of Antarctic Bacteria.</title>
        <authorList>
            <person name="Benaud N."/>
            <person name="Edwards R.J."/>
            <person name="Ferrari B.C."/>
        </authorList>
    </citation>
    <scope>NUCLEOTIDE SEQUENCE [LARGE SCALE GENOMIC DNA]</scope>
    <source>
        <strain evidence="2">NBSH44</strain>
    </source>
</reference>
<evidence type="ECO:0000313" key="2">
    <source>
        <dbReference type="Proteomes" id="UP000515307"/>
    </source>
</evidence>
<accession>A0A7G7BNE8</accession>
<name>A0A7G7BNE8_9ACTN</name>
<gene>
    <name evidence="1" type="ORF">F0344_21600</name>
</gene>
<organism evidence="1 2">
    <name type="scientific">Streptomyces finlayi</name>
    <dbReference type="NCBI Taxonomy" id="67296"/>
    <lineage>
        <taxon>Bacteria</taxon>
        <taxon>Bacillati</taxon>
        <taxon>Actinomycetota</taxon>
        <taxon>Actinomycetes</taxon>
        <taxon>Kitasatosporales</taxon>
        <taxon>Streptomycetaceae</taxon>
        <taxon>Streptomyces</taxon>
    </lineage>
</organism>